<dbReference type="EMBL" id="JAUDUY010000004">
    <property type="protein sequence ID" value="MDM9631678.1"/>
    <property type="molecule type" value="Genomic_DNA"/>
</dbReference>
<sequence length="171" mass="18829">MSLESNYESAAWTRIYRLPYMVAMAMEGAGRSGVTGSANERMAMVRGLASGVKDFPENPLIRSIVQASGEENQLLNVTSRTHDEILDCLADIGIEDHSGLLKHLYAMVPTVLTDLGSRETSDTIEGYKTWVLNIAKGVAKAGKEGDFLGFGGEWFSAEEREIYKELMTLLF</sequence>
<evidence type="ECO:0000313" key="1">
    <source>
        <dbReference type="EMBL" id="MDM9631678.1"/>
    </source>
</evidence>
<gene>
    <name evidence="1" type="ORF">QU605_09365</name>
</gene>
<dbReference type="RefSeq" id="WP_289725043.1">
    <property type="nucleotide sequence ID" value="NZ_JAUDUY010000004.1"/>
</dbReference>
<keyword evidence="2" id="KW-1185">Reference proteome</keyword>
<comment type="caution">
    <text evidence="1">The sequence shown here is derived from an EMBL/GenBank/DDBJ whole genome shotgun (WGS) entry which is preliminary data.</text>
</comment>
<accession>A0ABT7WFJ1</accession>
<protein>
    <submittedName>
        <fullName evidence="1">Uncharacterized protein</fullName>
    </submittedName>
</protein>
<name>A0ABT7WFJ1_9FLAO</name>
<dbReference type="Proteomes" id="UP001174839">
    <property type="component" value="Unassembled WGS sequence"/>
</dbReference>
<reference evidence="1" key="1">
    <citation type="submission" date="2023-06" db="EMBL/GenBank/DDBJ databases">
        <title>Robiginitalea aurantiacus sp. nov. and Algoriphagus sediminis sp. nov., isolated from coastal sediment.</title>
        <authorList>
            <person name="Zhou Z.Y."/>
            <person name="An J."/>
            <person name="Jia Y.W."/>
            <person name="Du Z.J."/>
        </authorList>
    </citation>
    <scope>NUCLEOTIDE SEQUENCE</scope>
    <source>
        <strain evidence="1">M39</strain>
    </source>
</reference>
<organism evidence="1 2">
    <name type="scientific">Robiginitalea aurantiaca</name>
    <dbReference type="NCBI Taxonomy" id="3056915"/>
    <lineage>
        <taxon>Bacteria</taxon>
        <taxon>Pseudomonadati</taxon>
        <taxon>Bacteroidota</taxon>
        <taxon>Flavobacteriia</taxon>
        <taxon>Flavobacteriales</taxon>
        <taxon>Flavobacteriaceae</taxon>
        <taxon>Robiginitalea</taxon>
    </lineage>
</organism>
<proteinExistence type="predicted"/>
<evidence type="ECO:0000313" key="2">
    <source>
        <dbReference type="Proteomes" id="UP001174839"/>
    </source>
</evidence>